<dbReference type="SMART" id="SM00220">
    <property type="entry name" value="S_TKc"/>
    <property type="match status" value="1"/>
</dbReference>
<keyword evidence="3" id="KW-0418">Kinase</keyword>
<dbReference type="OrthoDB" id="9992527at2759"/>
<dbReference type="GO" id="GO:0005524">
    <property type="term" value="F:ATP binding"/>
    <property type="evidence" value="ECO:0007669"/>
    <property type="project" value="InterPro"/>
</dbReference>
<accession>A0A9P8VSG7</accession>
<dbReference type="Proteomes" id="UP000777438">
    <property type="component" value="Unassembled WGS sequence"/>
</dbReference>
<proteinExistence type="predicted"/>
<reference evidence="3 4" key="1">
    <citation type="journal article" date="2021" name="Nat. Commun.">
        <title>Genetic determinants of endophytism in the Arabidopsis root mycobiome.</title>
        <authorList>
            <person name="Mesny F."/>
            <person name="Miyauchi S."/>
            <person name="Thiergart T."/>
            <person name="Pickel B."/>
            <person name="Atanasova L."/>
            <person name="Karlsson M."/>
            <person name="Huettel B."/>
            <person name="Barry K.W."/>
            <person name="Haridas S."/>
            <person name="Chen C."/>
            <person name="Bauer D."/>
            <person name="Andreopoulos W."/>
            <person name="Pangilinan J."/>
            <person name="LaButti K."/>
            <person name="Riley R."/>
            <person name="Lipzen A."/>
            <person name="Clum A."/>
            <person name="Drula E."/>
            <person name="Henrissat B."/>
            <person name="Kohler A."/>
            <person name="Grigoriev I.V."/>
            <person name="Martin F.M."/>
            <person name="Hacquard S."/>
        </authorList>
    </citation>
    <scope>NUCLEOTIDE SEQUENCE [LARGE SCALE GENOMIC DNA]</scope>
    <source>
        <strain evidence="3 4">MPI-CAGE-CH-0241</strain>
    </source>
</reference>
<dbReference type="PANTHER" id="PTHR24359">
    <property type="entry name" value="SERINE/THREONINE-PROTEIN KINASE SBK1"/>
    <property type="match status" value="1"/>
</dbReference>
<keyword evidence="3" id="KW-0808">Transferase</keyword>
<feature type="compositionally biased region" description="Polar residues" evidence="1">
    <location>
        <begin position="528"/>
        <end position="541"/>
    </location>
</feature>
<organism evidence="3 4">
    <name type="scientific">Thelonectria olida</name>
    <dbReference type="NCBI Taxonomy" id="1576542"/>
    <lineage>
        <taxon>Eukaryota</taxon>
        <taxon>Fungi</taxon>
        <taxon>Dikarya</taxon>
        <taxon>Ascomycota</taxon>
        <taxon>Pezizomycotina</taxon>
        <taxon>Sordariomycetes</taxon>
        <taxon>Hypocreomycetidae</taxon>
        <taxon>Hypocreales</taxon>
        <taxon>Nectriaceae</taxon>
        <taxon>Thelonectria</taxon>
    </lineage>
</organism>
<feature type="compositionally biased region" description="Low complexity" evidence="1">
    <location>
        <begin position="476"/>
        <end position="485"/>
    </location>
</feature>
<dbReference type="SUPFAM" id="SSF56112">
    <property type="entry name" value="Protein kinase-like (PK-like)"/>
    <property type="match status" value="1"/>
</dbReference>
<dbReference type="GO" id="GO:0004674">
    <property type="term" value="F:protein serine/threonine kinase activity"/>
    <property type="evidence" value="ECO:0007669"/>
    <property type="project" value="TreeGrafter"/>
</dbReference>
<evidence type="ECO:0000313" key="3">
    <source>
        <dbReference type="EMBL" id="KAH6869673.1"/>
    </source>
</evidence>
<gene>
    <name evidence="3" type="ORF">B0T10DRAFT_418185</name>
</gene>
<sequence>MLGRNGYDASVPYITRSALAEYWWEDRVREILNNCGIHEHAHTIVRSYLRIFSILVYIGMPQAIGLFTERQLRDDYLPIIGHPADWPDDLPNRDVLHEFHDYQWAFCPLQFSDGYMHKRRLAPRMILPVSFKERLNQDLGGGDAAAVWRVEIDGECNQGVLPEGPVVFKIYHDEETKNQFDTEANTYTDLPKTHPEYITACYGSFIQNGKSTIILEYAPGGTLLDFCTSTNPPGDIQETEKFWVALFKLLHALHFIHNIFSNDPLSVVWSTTHHDIKPENILVFPQGQDSKYDVKLKLADFGLASIRPKLAGAPSTPAPTKSGNRMYTAPECCDQYPVHYHAPKKVLPISDVWALGAVFSETLIWTAWDTKGRNDYSRRRQAEIFEIERLKGSGYDACFHDGVSRLDAVDQVHNEAIQETNKTETLSQAISEVILDYMLLPSKDRLEPIEVYSKFEDKRLKWIKLNKTALPLTRVPRSPTPNSASPTPPQDGTIPFRTTSESSRRPTQSTSFPPNMPIPRQSRDATRPNLSHRPSSQANKRQISDPVVTFLQVYTLLLEKHQSNRTLSLAPIRRMIGVLTSKSNPAMTLPGIQQALNVLRTLANREQLFLIDDYHSMKTHKRAVKIAARVISYYVKEVDPNKMELFFASALQDPHRCSTSSELERVIENHNFSDGYCLMHLCIQSILEQVLKTLKSGQNRSFSIYVLTDAVWEPGVARVDGVIARAVRELMQNGIDPGKLMIQFLRFGDTEFEYLRLKRLDDDLVREYDLDEDYDIVDTKSYDDSVPHVLVGSISPYYDNISISPPLARSQGRG</sequence>
<feature type="compositionally biased region" description="Polar residues" evidence="1">
    <location>
        <begin position="496"/>
        <end position="513"/>
    </location>
</feature>
<keyword evidence="4" id="KW-1185">Reference proteome</keyword>
<evidence type="ECO:0000313" key="4">
    <source>
        <dbReference type="Proteomes" id="UP000777438"/>
    </source>
</evidence>
<evidence type="ECO:0000256" key="1">
    <source>
        <dbReference type="SAM" id="MobiDB-lite"/>
    </source>
</evidence>
<dbReference type="EMBL" id="JAGPYM010000067">
    <property type="protein sequence ID" value="KAH6869673.1"/>
    <property type="molecule type" value="Genomic_DNA"/>
</dbReference>
<dbReference type="AlphaFoldDB" id="A0A9P8VSG7"/>
<dbReference type="PROSITE" id="PS50011">
    <property type="entry name" value="PROTEIN_KINASE_DOM"/>
    <property type="match status" value="1"/>
</dbReference>
<dbReference type="Gene3D" id="1.10.510.10">
    <property type="entry name" value="Transferase(Phosphotransferase) domain 1"/>
    <property type="match status" value="1"/>
</dbReference>
<dbReference type="Pfam" id="PF00069">
    <property type="entry name" value="Pkinase"/>
    <property type="match status" value="1"/>
</dbReference>
<feature type="domain" description="Protein kinase" evidence="2">
    <location>
        <begin position="133"/>
        <end position="463"/>
    </location>
</feature>
<comment type="caution">
    <text evidence="3">The sequence shown here is derived from an EMBL/GenBank/DDBJ whole genome shotgun (WGS) entry which is preliminary data.</text>
</comment>
<protein>
    <submittedName>
        <fullName evidence="3">Kinase-like domain-containing protein</fullName>
    </submittedName>
</protein>
<name>A0A9P8VSG7_9HYPO</name>
<feature type="region of interest" description="Disordered" evidence="1">
    <location>
        <begin position="473"/>
        <end position="542"/>
    </location>
</feature>
<dbReference type="InterPro" id="IPR000719">
    <property type="entry name" value="Prot_kinase_dom"/>
</dbReference>
<evidence type="ECO:0000259" key="2">
    <source>
        <dbReference type="PROSITE" id="PS50011"/>
    </source>
</evidence>
<dbReference type="InterPro" id="IPR011009">
    <property type="entry name" value="Kinase-like_dom_sf"/>
</dbReference>
<dbReference type="PANTHER" id="PTHR24359:SF1">
    <property type="entry name" value="INHIBITOR OF NUCLEAR FACTOR KAPPA-B KINASE EPSILON SUBUNIT HOMOLOG 1-RELATED"/>
    <property type="match status" value="1"/>
</dbReference>